<dbReference type="Pfam" id="PF20700">
    <property type="entry name" value="Mutator"/>
    <property type="match status" value="1"/>
</dbReference>
<dbReference type="PANTHER" id="PTHR46609:SF8">
    <property type="entry name" value="YQAJ VIRAL RECOMBINASE DOMAIN-CONTAINING PROTEIN"/>
    <property type="match status" value="1"/>
</dbReference>
<dbReference type="InterPro" id="IPR019080">
    <property type="entry name" value="YqaJ_viral_recombinase"/>
</dbReference>
<dbReference type="InterPro" id="IPR051703">
    <property type="entry name" value="NF-kappa-B_Signaling_Reg"/>
</dbReference>
<evidence type="ECO:0000313" key="5">
    <source>
        <dbReference type="Proteomes" id="UP000478052"/>
    </source>
</evidence>
<evidence type="ECO:0000259" key="2">
    <source>
        <dbReference type="Pfam" id="PF09588"/>
    </source>
</evidence>
<gene>
    <name evidence="4" type="ORF">FWK35_00022975</name>
</gene>
<accession>A0A6G0W3Q0</accession>
<dbReference type="InterPro" id="IPR049012">
    <property type="entry name" value="Mutator_transp_dom"/>
</dbReference>
<name>A0A6G0W3Q0_APHCR</name>
<protein>
    <submittedName>
        <fullName evidence="4">Uncharacterized protein</fullName>
    </submittedName>
</protein>
<dbReference type="EMBL" id="VUJU01009724">
    <property type="protein sequence ID" value="KAF0718067.1"/>
    <property type="molecule type" value="Genomic_DNA"/>
</dbReference>
<evidence type="ECO:0000313" key="4">
    <source>
        <dbReference type="EMBL" id="KAF0718067.1"/>
    </source>
</evidence>
<sequence>MSNRDGDSSVTKRLNKILPYGPICRVQKAECRNHLLRNYNQKLMALSKRTDYPIEILKKISANILRLRTNITCSIRFRLRLDIANAPNYRIFEIHEKCSAYFCKKSGVPQNIPLEGISKLKLIRQEIDTIVSRLSNNAKSLIMDVDNNACEQFNSVINKFLGEKRINFTQKSSYSTRVQAAVISFNSEEYLRSVKKYGRLVNIFLRQTLAKRYTCQKKRKSSSNEPKLNSKRPKISNNADENYGHADPLDNLKDVNDEQFINEMNAFVSAVQFGKDVEQIAINKFEEMSGYQVKPCGIHIDEEYPYLAASPDGVIDKDRLIEVKAPYAARNTINYIQAVEIGKL</sequence>
<evidence type="ECO:0000256" key="1">
    <source>
        <dbReference type="SAM" id="MobiDB-lite"/>
    </source>
</evidence>
<organism evidence="4 5">
    <name type="scientific">Aphis craccivora</name>
    <name type="common">Cowpea aphid</name>
    <dbReference type="NCBI Taxonomy" id="307492"/>
    <lineage>
        <taxon>Eukaryota</taxon>
        <taxon>Metazoa</taxon>
        <taxon>Ecdysozoa</taxon>
        <taxon>Arthropoda</taxon>
        <taxon>Hexapoda</taxon>
        <taxon>Insecta</taxon>
        <taxon>Pterygota</taxon>
        <taxon>Neoptera</taxon>
        <taxon>Paraneoptera</taxon>
        <taxon>Hemiptera</taxon>
        <taxon>Sternorrhyncha</taxon>
        <taxon>Aphidomorpha</taxon>
        <taxon>Aphidoidea</taxon>
        <taxon>Aphididae</taxon>
        <taxon>Aphidini</taxon>
        <taxon>Aphis</taxon>
        <taxon>Aphis</taxon>
    </lineage>
</organism>
<comment type="caution">
    <text evidence="4">The sequence shown here is derived from an EMBL/GenBank/DDBJ whole genome shotgun (WGS) entry which is preliminary data.</text>
</comment>
<dbReference type="PANTHER" id="PTHR46609">
    <property type="entry name" value="EXONUCLEASE, PHAGE-TYPE/RECB, C-TERMINAL DOMAIN-CONTAINING PROTEIN"/>
    <property type="match status" value="1"/>
</dbReference>
<dbReference type="Proteomes" id="UP000478052">
    <property type="component" value="Unassembled WGS sequence"/>
</dbReference>
<dbReference type="OrthoDB" id="6779242at2759"/>
<dbReference type="InterPro" id="IPR011604">
    <property type="entry name" value="PDDEXK-like_dom_sf"/>
</dbReference>
<keyword evidence="5" id="KW-1185">Reference proteome</keyword>
<dbReference type="SUPFAM" id="SSF52980">
    <property type="entry name" value="Restriction endonuclease-like"/>
    <property type="match status" value="1"/>
</dbReference>
<dbReference type="GO" id="GO:0006281">
    <property type="term" value="P:DNA repair"/>
    <property type="evidence" value="ECO:0007669"/>
    <property type="project" value="UniProtKB-ARBA"/>
</dbReference>
<reference evidence="4 5" key="1">
    <citation type="submission" date="2019-08" db="EMBL/GenBank/DDBJ databases">
        <title>Whole genome of Aphis craccivora.</title>
        <authorList>
            <person name="Voronova N.V."/>
            <person name="Shulinski R.S."/>
            <person name="Bandarenka Y.V."/>
            <person name="Zhorov D.G."/>
            <person name="Warner D."/>
        </authorList>
    </citation>
    <scope>NUCLEOTIDE SEQUENCE [LARGE SCALE GENOMIC DNA]</scope>
    <source>
        <strain evidence="4">180601</strain>
        <tissue evidence="4">Whole Body</tissue>
    </source>
</reference>
<proteinExistence type="predicted"/>
<feature type="domain" description="Mutator-like transposase" evidence="3">
    <location>
        <begin position="5"/>
        <end position="103"/>
    </location>
</feature>
<evidence type="ECO:0000259" key="3">
    <source>
        <dbReference type="Pfam" id="PF20700"/>
    </source>
</evidence>
<dbReference type="Gene3D" id="3.90.320.10">
    <property type="match status" value="1"/>
</dbReference>
<feature type="region of interest" description="Disordered" evidence="1">
    <location>
        <begin position="215"/>
        <end position="248"/>
    </location>
</feature>
<dbReference type="Pfam" id="PF09588">
    <property type="entry name" value="YqaJ"/>
    <property type="match status" value="1"/>
</dbReference>
<feature type="domain" description="YqaJ viral recombinase" evidence="2">
    <location>
        <begin position="266"/>
        <end position="331"/>
    </location>
</feature>
<dbReference type="AlphaFoldDB" id="A0A6G0W3Q0"/>
<dbReference type="InterPro" id="IPR011335">
    <property type="entry name" value="Restrct_endonuc-II-like"/>
</dbReference>